<dbReference type="CDD" id="cd02440">
    <property type="entry name" value="AdoMet_MTases"/>
    <property type="match status" value="1"/>
</dbReference>
<dbReference type="Gene3D" id="3.40.50.150">
    <property type="entry name" value="Vaccinia Virus protein VP39"/>
    <property type="match status" value="1"/>
</dbReference>
<evidence type="ECO:0000313" key="2">
    <source>
        <dbReference type="Proteomes" id="UP000051677"/>
    </source>
</evidence>
<dbReference type="InterPro" id="IPR029063">
    <property type="entry name" value="SAM-dependent_MTases_sf"/>
</dbReference>
<sequence length="241" mass="26152">MMMDKAGLARGDVPDAFDVGADAYDRLVGANPGYHTNLRRSVQRMRLPDNGRGLRLLDAGCGTGASTAALLAAAPEAEIIAVDASAGMLEAARAKSWPASVRFVHTPIEELGEHGITGPFDAILAAYLLRNLADPDGQLRAFAGLLRPGGTLAVHEYSVRDSPAAVKIWHAVCWTIIIPSGWLRTRSTTLYRHLWRSVLSFDGAQRFRQRMSDAGFTSVRGETMSGWERNIVHTFIGEVPL</sequence>
<dbReference type="PANTHER" id="PTHR43861:SF1">
    <property type="entry name" value="TRANS-ACONITATE 2-METHYLTRANSFERASE"/>
    <property type="match status" value="1"/>
</dbReference>
<dbReference type="AlphaFoldDB" id="A0A0Q2RZA7"/>
<dbReference type="OrthoDB" id="4307675at2"/>
<dbReference type="Pfam" id="PF01209">
    <property type="entry name" value="Ubie_methyltran"/>
    <property type="match status" value="1"/>
</dbReference>
<evidence type="ECO:0000313" key="1">
    <source>
        <dbReference type="EMBL" id="KQH80659.1"/>
    </source>
</evidence>
<comment type="caution">
    <text evidence="1">The sequence shown here is derived from an EMBL/GenBank/DDBJ whole genome shotgun (WGS) entry which is preliminary data.</text>
</comment>
<keyword evidence="1" id="KW-0489">Methyltransferase</keyword>
<dbReference type="GO" id="GO:0008168">
    <property type="term" value="F:methyltransferase activity"/>
    <property type="evidence" value="ECO:0007669"/>
    <property type="project" value="UniProtKB-KW"/>
</dbReference>
<accession>A0A0Q2RZA7</accession>
<keyword evidence="1" id="KW-0830">Ubiquinone</keyword>
<name>A0A0Q2RZA7_MYCGO</name>
<reference evidence="1 2" key="1">
    <citation type="submission" date="2015-10" db="EMBL/GenBank/DDBJ databases">
        <title>Mycobacterium gordonae draft genome assembly.</title>
        <authorList>
            <person name="Ustinova V."/>
            <person name="Smirnova T."/>
            <person name="Blagodatskikh K."/>
            <person name="Varlamov D."/>
            <person name="Larionova E."/>
            <person name="Chernousova L."/>
        </authorList>
    </citation>
    <scope>NUCLEOTIDE SEQUENCE [LARGE SCALE GENOMIC DNA]</scope>
    <source>
        <strain evidence="1 2">CTRI 14-8773</strain>
    </source>
</reference>
<dbReference type="EMBL" id="LKTM01000013">
    <property type="protein sequence ID" value="KQH80659.1"/>
    <property type="molecule type" value="Genomic_DNA"/>
</dbReference>
<dbReference type="Proteomes" id="UP000051677">
    <property type="component" value="Unassembled WGS sequence"/>
</dbReference>
<keyword evidence="1" id="KW-0808">Transferase</keyword>
<organism evidence="1 2">
    <name type="scientific">Mycobacterium gordonae</name>
    <dbReference type="NCBI Taxonomy" id="1778"/>
    <lineage>
        <taxon>Bacteria</taxon>
        <taxon>Bacillati</taxon>
        <taxon>Actinomycetota</taxon>
        <taxon>Actinomycetes</taxon>
        <taxon>Mycobacteriales</taxon>
        <taxon>Mycobacteriaceae</taxon>
        <taxon>Mycobacterium</taxon>
    </lineage>
</organism>
<dbReference type="PANTHER" id="PTHR43861">
    <property type="entry name" value="TRANS-ACONITATE 2-METHYLTRANSFERASE-RELATED"/>
    <property type="match status" value="1"/>
</dbReference>
<gene>
    <name evidence="1" type="ORF">AO501_16165</name>
</gene>
<dbReference type="GO" id="GO:0032259">
    <property type="term" value="P:methylation"/>
    <property type="evidence" value="ECO:0007669"/>
    <property type="project" value="UniProtKB-KW"/>
</dbReference>
<proteinExistence type="predicted"/>
<dbReference type="STRING" id="1778.A9W97_00240"/>
<protein>
    <submittedName>
        <fullName evidence="1">Ubiquinone biosynthesis methyltransferase UbiE</fullName>
    </submittedName>
</protein>
<dbReference type="SUPFAM" id="SSF53335">
    <property type="entry name" value="S-adenosyl-L-methionine-dependent methyltransferases"/>
    <property type="match status" value="1"/>
</dbReference>